<gene>
    <name evidence="1" type="ORF">BROSI_A3539</name>
</gene>
<sequence length="40" mass="4663">MKYASQYDDESCCGMNLLFKHAVLLNISIRILEIFGEYAY</sequence>
<accession>A0ABQ0K2J4</accession>
<evidence type="ECO:0000313" key="2">
    <source>
        <dbReference type="Proteomes" id="UP000032309"/>
    </source>
</evidence>
<name>A0ABQ0K2J4_9BACT</name>
<proteinExistence type="predicted"/>
<reference evidence="2" key="1">
    <citation type="journal article" date="2015" name="Genome Announc.">
        <title>Draft Genome Sequence of an Anaerobic Ammonium-Oxidizing Bacterium, "Candidatus Brocadia sinica".</title>
        <authorList>
            <person name="Oshiki M."/>
            <person name="Shinyako-Hata K."/>
            <person name="Satoh H."/>
            <person name="Okabe S."/>
        </authorList>
    </citation>
    <scope>NUCLEOTIDE SEQUENCE [LARGE SCALE GENOMIC DNA]</scope>
    <source>
        <strain evidence="2">JPN1</strain>
    </source>
</reference>
<dbReference type="EMBL" id="BAFN01000001">
    <property type="protein sequence ID" value="GAN34994.1"/>
    <property type="molecule type" value="Genomic_DNA"/>
</dbReference>
<dbReference type="Proteomes" id="UP000032309">
    <property type="component" value="Unassembled WGS sequence"/>
</dbReference>
<evidence type="ECO:0000313" key="1">
    <source>
        <dbReference type="EMBL" id="GAN34994.1"/>
    </source>
</evidence>
<keyword evidence="2" id="KW-1185">Reference proteome</keyword>
<organism evidence="1 2">
    <name type="scientific">Candidatus Brocadia sinica JPN1</name>
    <dbReference type="NCBI Taxonomy" id="1197129"/>
    <lineage>
        <taxon>Bacteria</taxon>
        <taxon>Pseudomonadati</taxon>
        <taxon>Planctomycetota</taxon>
        <taxon>Candidatus Brocadiia</taxon>
        <taxon>Candidatus Brocadiales</taxon>
        <taxon>Candidatus Brocadiaceae</taxon>
        <taxon>Candidatus Brocadia</taxon>
    </lineage>
</organism>
<comment type="caution">
    <text evidence="1">The sequence shown here is derived from an EMBL/GenBank/DDBJ whole genome shotgun (WGS) entry which is preliminary data.</text>
</comment>
<protein>
    <submittedName>
        <fullName evidence="1">Uncharacterized protein</fullName>
    </submittedName>
</protein>